<dbReference type="EMBL" id="VJMJ01000155">
    <property type="protein sequence ID" value="KAF0730286.1"/>
    <property type="molecule type" value="Genomic_DNA"/>
</dbReference>
<feature type="compositionally biased region" description="Low complexity" evidence="2">
    <location>
        <begin position="419"/>
        <end position="432"/>
    </location>
</feature>
<accession>A0A6G0WS82</accession>
<feature type="compositionally biased region" description="Pro residues" evidence="2">
    <location>
        <begin position="356"/>
        <end position="366"/>
    </location>
</feature>
<feature type="region of interest" description="Disordered" evidence="2">
    <location>
        <begin position="352"/>
        <end position="491"/>
    </location>
</feature>
<feature type="coiled-coil region" evidence="1">
    <location>
        <begin position="591"/>
        <end position="746"/>
    </location>
</feature>
<name>A0A6G0WS82_9STRA</name>
<feature type="compositionally biased region" description="Low complexity" evidence="2">
    <location>
        <begin position="448"/>
        <end position="468"/>
    </location>
</feature>
<reference evidence="4 5" key="1">
    <citation type="submission" date="2019-07" db="EMBL/GenBank/DDBJ databases">
        <title>Genomics analysis of Aphanomyces spp. identifies a new class of oomycete effector associated with host adaptation.</title>
        <authorList>
            <person name="Gaulin E."/>
        </authorList>
    </citation>
    <scope>NUCLEOTIDE SEQUENCE [LARGE SCALE GENOMIC DNA]</scope>
    <source>
        <strain evidence="4 5">ATCC 201684</strain>
    </source>
</reference>
<evidence type="ECO:0000313" key="4">
    <source>
        <dbReference type="EMBL" id="KAF0730286.1"/>
    </source>
</evidence>
<proteinExistence type="predicted"/>
<evidence type="ECO:0000256" key="2">
    <source>
        <dbReference type="SAM" id="MobiDB-lite"/>
    </source>
</evidence>
<gene>
    <name evidence="4" type="ORF">Ae201684_012287</name>
</gene>
<feature type="coiled-coil region" evidence="1">
    <location>
        <begin position="493"/>
        <end position="548"/>
    </location>
</feature>
<feature type="compositionally biased region" description="Polar residues" evidence="2">
    <location>
        <begin position="404"/>
        <end position="413"/>
    </location>
</feature>
<dbReference type="Proteomes" id="UP000481153">
    <property type="component" value="Unassembled WGS sequence"/>
</dbReference>
<evidence type="ECO:0000256" key="1">
    <source>
        <dbReference type="SAM" id="Coils"/>
    </source>
</evidence>
<dbReference type="VEuPathDB" id="FungiDB:AeMF1_016294"/>
<evidence type="ECO:0000313" key="5">
    <source>
        <dbReference type="Proteomes" id="UP000481153"/>
    </source>
</evidence>
<dbReference type="Gene3D" id="1.20.920.20">
    <property type="match status" value="1"/>
</dbReference>
<dbReference type="AlphaFoldDB" id="A0A6G0WS82"/>
<dbReference type="PROSITE" id="PS50181">
    <property type="entry name" value="FBOX"/>
    <property type="match status" value="1"/>
</dbReference>
<protein>
    <recommendedName>
        <fullName evidence="3">F-box domain-containing protein</fullName>
    </recommendedName>
</protein>
<sequence>MSVVAAIDSFNDLTEVINEMGTPDKVSVDEPSVVAAPPAVKKKTSTTPPPAPTKVPKATVSKVIGRKPPVVKDKPSEVVTSKPGKAVVSRLSLSARSSSAAAAKPVEAKPKAFLTRLPRAVHATLFAYFPLESLKNFSLVNAETFNMVNAHYTYWIRASADPTTQTLLADAEAKIHEKREHTRQTLRHAGDATQLIKVEDLRVLRTYRNPPPAVLNLSKAIVHLMRFAPPKGGVDARALAGDWGVMKNQFLDLKCIVKALKASSDAILHGHPLPFSKTHLNDIVSLVSTPDLEEVKFKRTCAALVPTLGLTKKIIVCLNVDLRAVELTVYAKRHARDATEADIQEIVAKLEASAPPQQPEASPLPSPTGSSDKPKRTVGKTTVALRAKPVVPKVETKPAVEKTTALSSSSSIRKITPRAAKTATDETPTTTAKNSNAIVKSEEKVKRTPLSTRTPPTRTTTPPSAALTKKSSLTSTDGKELKKTASTTSTSSMATLRVELDKANKDLESQTAALEDKAAQIASLASANAALDSELKRVQAELADVKVQWTLSREEAQAQQASLLEIKCVQESLQFRVNEMTEVEASRLATIDALTAEKQQLTEALHVAEAHAAQSAADKQSESDAFAERERQLRESLQASAAKEQEALVEQLRQLKEEIATLRSEHELELQNKQLRLDQVMGEKAQLGAALDHRNRFVTAVQQEKAKLVASLQAAQAQTFSLHETVHELQDELEKERRRVAAVELAYEESVRWQLAHQKSADNETTAP</sequence>
<organism evidence="4 5">
    <name type="scientific">Aphanomyces euteiches</name>
    <dbReference type="NCBI Taxonomy" id="100861"/>
    <lineage>
        <taxon>Eukaryota</taxon>
        <taxon>Sar</taxon>
        <taxon>Stramenopiles</taxon>
        <taxon>Oomycota</taxon>
        <taxon>Saprolegniomycetes</taxon>
        <taxon>Saprolegniales</taxon>
        <taxon>Verrucalvaceae</taxon>
        <taxon>Aphanomyces</taxon>
    </lineage>
</organism>
<comment type="caution">
    <text evidence="4">The sequence shown here is derived from an EMBL/GenBank/DDBJ whole genome shotgun (WGS) entry which is preliminary data.</text>
</comment>
<feature type="domain" description="F-box" evidence="3">
    <location>
        <begin position="111"/>
        <end position="158"/>
    </location>
</feature>
<keyword evidence="5" id="KW-1185">Reference proteome</keyword>
<feature type="region of interest" description="Disordered" evidence="2">
    <location>
        <begin position="37"/>
        <end position="59"/>
    </location>
</feature>
<keyword evidence="1" id="KW-0175">Coiled coil</keyword>
<dbReference type="InterPro" id="IPR001810">
    <property type="entry name" value="F-box_dom"/>
</dbReference>
<evidence type="ECO:0000259" key="3">
    <source>
        <dbReference type="PROSITE" id="PS50181"/>
    </source>
</evidence>